<keyword evidence="5 9" id="KW-0472">Membrane</keyword>
<evidence type="ECO:0000256" key="3">
    <source>
        <dbReference type="ARBA" id="ARBA00022989"/>
    </source>
</evidence>
<evidence type="ECO:0000256" key="1">
    <source>
        <dbReference type="ARBA" id="ARBA00004141"/>
    </source>
</evidence>
<dbReference type="PANTHER" id="PTHR24243:SF208">
    <property type="entry name" value="PYROKININ-1 RECEPTOR"/>
    <property type="match status" value="1"/>
</dbReference>
<dbReference type="AlphaFoldDB" id="A0A9D4GMI8"/>
<dbReference type="CDD" id="cd00637">
    <property type="entry name" value="7tm_classA_rhodopsin-like"/>
    <property type="match status" value="1"/>
</dbReference>
<dbReference type="InterPro" id="IPR017452">
    <property type="entry name" value="GPCR_Rhodpsn_7TM"/>
</dbReference>
<keyword evidence="3 9" id="KW-1133">Transmembrane helix</keyword>
<feature type="transmembrane region" description="Helical" evidence="9">
    <location>
        <begin position="69"/>
        <end position="90"/>
    </location>
</feature>
<dbReference type="PRINTS" id="PR00237">
    <property type="entry name" value="GPCRRHODOPSN"/>
</dbReference>
<comment type="subcellular location">
    <subcellularLocation>
        <location evidence="1">Membrane</location>
        <topology evidence="1">Multi-pass membrane protein</topology>
    </subcellularLocation>
</comment>
<comment type="similarity">
    <text evidence="8">Belongs to the G-protein coupled receptor 1 family.</text>
</comment>
<feature type="transmembrane region" description="Helical" evidence="9">
    <location>
        <begin position="199"/>
        <end position="228"/>
    </location>
</feature>
<dbReference type="GO" id="GO:0016020">
    <property type="term" value="C:membrane"/>
    <property type="evidence" value="ECO:0007669"/>
    <property type="project" value="UniProtKB-SubCell"/>
</dbReference>
<accession>A0A9D4GMI8</accession>
<dbReference type="Gene3D" id="1.20.1070.10">
    <property type="entry name" value="Rhodopsin 7-helix transmembrane proteins"/>
    <property type="match status" value="1"/>
</dbReference>
<evidence type="ECO:0000259" key="10">
    <source>
        <dbReference type="PROSITE" id="PS50262"/>
    </source>
</evidence>
<comment type="caution">
    <text evidence="11">The sequence shown here is derived from an EMBL/GenBank/DDBJ whole genome shotgun (WGS) entry which is preliminary data.</text>
</comment>
<evidence type="ECO:0000256" key="5">
    <source>
        <dbReference type="ARBA" id="ARBA00023136"/>
    </source>
</evidence>
<dbReference type="InterPro" id="IPR000276">
    <property type="entry name" value="GPCR_Rhodpsn"/>
</dbReference>
<keyword evidence="12" id="KW-1185">Reference proteome</keyword>
<dbReference type="GO" id="GO:0004930">
    <property type="term" value="F:G protein-coupled receptor activity"/>
    <property type="evidence" value="ECO:0007669"/>
    <property type="project" value="UniProtKB-KW"/>
</dbReference>
<evidence type="ECO:0000256" key="7">
    <source>
        <dbReference type="ARBA" id="ARBA00023224"/>
    </source>
</evidence>
<keyword evidence="6 8" id="KW-0675">Receptor</keyword>
<dbReference type="PANTHER" id="PTHR24243">
    <property type="entry name" value="G-PROTEIN COUPLED RECEPTOR"/>
    <property type="match status" value="1"/>
</dbReference>
<sequence>MSANNSTVPINDTISPDHDVLIQELNDKMADLMVPATVFISTMLVLSLVGNPMVCYYYGAKTKLTTNTFFIVILALYDVIVCAISIPGVIADMQFFYTFENNVACKVLRFVNYFAGIGSILTLVAIAIDRFKKICRLTKPQMGIRTAKFVSLGIATLLSLPCLALFGSIQVPIPNTFGLDLMGAICIFTKDVAYQKYVWIFNGVLFVLFVGLSVVLIVLYSIIGHTIFIHKKRLMMYKPRKNRDPPSTEVETSVNDFSHTADDNLKENEKGEIKTPISTKSLVPSNEQHSTASKQSTHAQKESGIDSEAVKITVVMVIVNLVFIISYLPYLSLCVWVALTRQHELTILSGSGLVLAKIGSRSFLLNSSLNPWIYGIFNSNFRHFFFGWICWK</sequence>
<feature type="transmembrane region" description="Helical" evidence="9">
    <location>
        <begin position="110"/>
        <end position="128"/>
    </location>
</feature>
<dbReference type="EMBL" id="JAIWYP010000005">
    <property type="protein sequence ID" value="KAH3818141.1"/>
    <property type="molecule type" value="Genomic_DNA"/>
</dbReference>
<evidence type="ECO:0000313" key="12">
    <source>
        <dbReference type="Proteomes" id="UP000828390"/>
    </source>
</evidence>
<evidence type="ECO:0000313" key="11">
    <source>
        <dbReference type="EMBL" id="KAH3818141.1"/>
    </source>
</evidence>
<keyword evidence="2 8" id="KW-0812">Transmembrane</keyword>
<gene>
    <name evidence="11" type="ORF">DPMN_119737</name>
</gene>
<reference evidence="11" key="1">
    <citation type="journal article" date="2019" name="bioRxiv">
        <title>The Genome of the Zebra Mussel, Dreissena polymorpha: A Resource for Invasive Species Research.</title>
        <authorList>
            <person name="McCartney M.A."/>
            <person name="Auch B."/>
            <person name="Kono T."/>
            <person name="Mallez S."/>
            <person name="Zhang Y."/>
            <person name="Obille A."/>
            <person name="Becker A."/>
            <person name="Abrahante J.E."/>
            <person name="Garbe J."/>
            <person name="Badalamenti J.P."/>
            <person name="Herman A."/>
            <person name="Mangelson H."/>
            <person name="Liachko I."/>
            <person name="Sullivan S."/>
            <person name="Sone E.D."/>
            <person name="Koren S."/>
            <person name="Silverstein K.A.T."/>
            <person name="Beckman K.B."/>
            <person name="Gohl D.M."/>
        </authorList>
    </citation>
    <scope>NUCLEOTIDE SEQUENCE</scope>
    <source>
        <strain evidence="11">Duluth1</strain>
        <tissue evidence="11">Whole animal</tissue>
    </source>
</reference>
<reference evidence="11" key="2">
    <citation type="submission" date="2020-11" db="EMBL/GenBank/DDBJ databases">
        <authorList>
            <person name="McCartney M.A."/>
            <person name="Auch B."/>
            <person name="Kono T."/>
            <person name="Mallez S."/>
            <person name="Becker A."/>
            <person name="Gohl D.M."/>
            <person name="Silverstein K.A.T."/>
            <person name="Koren S."/>
            <person name="Bechman K.B."/>
            <person name="Herman A."/>
            <person name="Abrahante J.E."/>
            <person name="Garbe J."/>
        </authorList>
    </citation>
    <scope>NUCLEOTIDE SEQUENCE</scope>
    <source>
        <strain evidence="11">Duluth1</strain>
        <tissue evidence="11">Whole animal</tissue>
    </source>
</reference>
<name>A0A9D4GMI8_DREPO</name>
<dbReference type="PROSITE" id="PS00237">
    <property type="entry name" value="G_PROTEIN_RECEP_F1_1"/>
    <property type="match status" value="1"/>
</dbReference>
<feature type="transmembrane region" description="Helical" evidence="9">
    <location>
        <begin position="149"/>
        <end position="173"/>
    </location>
</feature>
<evidence type="ECO:0000256" key="9">
    <source>
        <dbReference type="SAM" id="Phobius"/>
    </source>
</evidence>
<feature type="domain" description="G-protein coupled receptors family 1 profile" evidence="10">
    <location>
        <begin position="50"/>
        <end position="374"/>
    </location>
</feature>
<evidence type="ECO:0000256" key="2">
    <source>
        <dbReference type="ARBA" id="ARBA00022692"/>
    </source>
</evidence>
<dbReference type="SUPFAM" id="SSF81321">
    <property type="entry name" value="Family A G protein-coupled receptor-like"/>
    <property type="match status" value="1"/>
</dbReference>
<evidence type="ECO:0000256" key="8">
    <source>
        <dbReference type="RuleBase" id="RU000688"/>
    </source>
</evidence>
<dbReference type="Pfam" id="PF00001">
    <property type="entry name" value="7tm_1"/>
    <property type="match status" value="1"/>
</dbReference>
<organism evidence="11 12">
    <name type="scientific">Dreissena polymorpha</name>
    <name type="common">Zebra mussel</name>
    <name type="synonym">Mytilus polymorpha</name>
    <dbReference type="NCBI Taxonomy" id="45954"/>
    <lineage>
        <taxon>Eukaryota</taxon>
        <taxon>Metazoa</taxon>
        <taxon>Spiralia</taxon>
        <taxon>Lophotrochozoa</taxon>
        <taxon>Mollusca</taxon>
        <taxon>Bivalvia</taxon>
        <taxon>Autobranchia</taxon>
        <taxon>Heteroconchia</taxon>
        <taxon>Euheterodonta</taxon>
        <taxon>Imparidentia</taxon>
        <taxon>Neoheterodontei</taxon>
        <taxon>Myida</taxon>
        <taxon>Dreissenoidea</taxon>
        <taxon>Dreissenidae</taxon>
        <taxon>Dreissena</taxon>
    </lineage>
</organism>
<protein>
    <recommendedName>
        <fullName evidence="10">G-protein coupled receptors family 1 profile domain-containing protein</fullName>
    </recommendedName>
</protein>
<keyword evidence="7 8" id="KW-0807">Transducer</keyword>
<dbReference type="Proteomes" id="UP000828390">
    <property type="component" value="Unassembled WGS sequence"/>
</dbReference>
<feature type="transmembrane region" description="Helical" evidence="9">
    <location>
        <begin position="32"/>
        <end position="57"/>
    </location>
</feature>
<evidence type="ECO:0000256" key="4">
    <source>
        <dbReference type="ARBA" id="ARBA00023040"/>
    </source>
</evidence>
<proteinExistence type="inferred from homology"/>
<evidence type="ECO:0000256" key="6">
    <source>
        <dbReference type="ARBA" id="ARBA00023170"/>
    </source>
</evidence>
<feature type="transmembrane region" description="Helical" evidence="9">
    <location>
        <begin position="314"/>
        <end position="339"/>
    </location>
</feature>
<dbReference type="PROSITE" id="PS50262">
    <property type="entry name" value="G_PROTEIN_RECEP_F1_2"/>
    <property type="match status" value="1"/>
</dbReference>
<keyword evidence="4 8" id="KW-0297">G-protein coupled receptor</keyword>